<dbReference type="Pfam" id="PF13460">
    <property type="entry name" value="NAD_binding_10"/>
    <property type="match status" value="1"/>
</dbReference>
<proteinExistence type="predicted"/>
<dbReference type="InterPro" id="IPR036291">
    <property type="entry name" value="NAD(P)-bd_dom_sf"/>
</dbReference>
<dbReference type="Gene3D" id="3.40.50.720">
    <property type="entry name" value="NAD(P)-binding Rossmann-like Domain"/>
    <property type="match status" value="1"/>
</dbReference>
<dbReference type="Proteomes" id="UP001432075">
    <property type="component" value="Plasmid unnamed1"/>
</dbReference>
<dbReference type="RefSeq" id="WP_123082993.1">
    <property type="nucleotide sequence ID" value="NZ_CP108058.1"/>
</dbReference>
<evidence type="ECO:0000313" key="2">
    <source>
        <dbReference type="EMBL" id="WUO51553.1"/>
    </source>
</evidence>
<evidence type="ECO:0000313" key="3">
    <source>
        <dbReference type="Proteomes" id="UP001432075"/>
    </source>
</evidence>
<keyword evidence="3" id="KW-1185">Reference proteome</keyword>
<protein>
    <submittedName>
        <fullName evidence="2">SDR family oxidoreductase</fullName>
    </submittedName>
</protein>
<sequence>MYITVLGATGRTGRIVVERLLAQGHSVRAAVRKSKNAAGLNADLVTFDLTSSDPDRFAAVFAGTDAVINAAATSSMMKKQADLVDRAGVIAAIDAAAALGVKRWIQVSMMGSGESGRVPVYLRAIGQAKHAADTHLAASGMAWTVVRPPWLTDGPAAGLVTVGERVPEGSLTRADLAAVAVECLDATTTHDRMLEVTSGDLPIREALRSLI</sequence>
<dbReference type="CDD" id="cd05243">
    <property type="entry name" value="SDR_a5"/>
    <property type="match status" value="1"/>
</dbReference>
<gene>
    <name evidence="2" type="ORF">OHU17_37585</name>
</gene>
<dbReference type="InterPro" id="IPR016040">
    <property type="entry name" value="NAD(P)-bd_dom"/>
</dbReference>
<feature type="domain" description="NAD(P)-binding" evidence="1">
    <location>
        <begin position="7"/>
        <end position="185"/>
    </location>
</feature>
<dbReference type="SUPFAM" id="SSF51735">
    <property type="entry name" value="NAD(P)-binding Rossmann-fold domains"/>
    <property type="match status" value="1"/>
</dbReference>
<organism evidence="2 3">
    <name type="scientific">Streptomyces goshikiensis</name>
    <dbReference type="NCBI Taxonomy" id="1942"/>
    <lineage>
        <taxon>Bacteria</taxon>
        <taxon>Bacillati</taxon>
        <taxon>Actinomycetota</taxon>
        <taxon>Actinomycetes</taxon>
        <taxon>Kitasatosporales</taxon>
        <taxon>Streptomycetaceae</taxon>
        <taxon>Streptomyces</taxon>
    </lineage>
</organism>
<dbReference type="PANTHER" id="PTHR15020:SF50">
    <property type="entry name" value="UPF0659 PROTEIN YMR090W"/>
    <property type="match status" value="1"/>
</dbReference>
<geneLocation type="plasmid" evidence="2 3">
    <name>unnamed1</name>
</geneLocation>
<dbReference type="EMBL" id="CP108058">
    <property type="protein sequence ID" value="WUO51553.1"/>
    <property type="molecule type" value="Genomic_DNA"/>
</dbReference>
<accession>A0ABZ1RXG4</accession>
<evidence type="ECO:0000259" key="1">
    <source>
        <dbReference type="Pfam" id="PF13460"/>
    </source>
</evidence>
<keyword evidence="2" id="KW-0614">Plasmid</keyword>
<reference evidence="2" key="1">
    <citation type="submission" date="2022-10" db="EMBL/GenBank/DDBJ databases">
        <title>The complete genomes of actinobacterial strains from the NBC collection.</title>
        <authorList>
            <person name="Joergensen T.S."/>
            <person name="Alvarez Arevalo M."/>
            <person name="Sterndorff E.B."/>
            <person name="Faurdal D."/>
            <person name="Vuksanovic O."/>
            <person name="Mourched A.-S."/>
            <person name="Charusanti P."/>
            <person name="Shaw S."/>
            <person name="Blin K."/>
            <person name="Weber T."/>
        </authorList>
    </citation>
    <scope>NUCLEOTIDE SEQUENCE</scope>
    <source>
        <strain evidence="2">NBC_00283</strain>
        <plasmid evidence="2">unnamed1</plasmid>
    </source>
</reference>
<dbReference type="PANTHER" id="PTHR15020">
    <property type="entry name" value="FLAVIN REDUCTASE-RELATED"/>
    <property type="match status" value="1"/>
</dbReference>
<name>A0ABZ1RXG4_9ACTN</name>